<dbReference type="SUPFAM" id="SSF50129">
    <property type="entry name" value="GroES-like"/>
    <property type="match status" value="1"/>
</dbReference>
<dbReference type="Pfam" id="PF13602">
    <property type="entry name" value="ADH_zinc_N_2"/>
    <property type="match status" value="1"/>
</dbReference>
<protein>
    <submittedName>
        <fullName evidence="2">NAD(P)-dependent alcohol dehydrogenase</fullName>
    </submittedName>
</protein>
<dbReference type="InterPro" id="IPR013154">
    <property type="entry name" value="ADH-like_N"/>
</dbReference>
<accession>A0ABP8UQR6</accession>
<dbReference type="Gene3D" id="3.90.180.10">
    <property type="entry name" value="Medium-chain alcohol dehydrogenases, catalytic domain"/>
    <property type="match status" value="1"/>
</dbReference>
<reference evidence="3" key="1">
    <citation type="journal article" date="2019" name="Int. J. Syst. Evol. Microbiol.">
        <title>The Global Catalogue of Microorganisms (GCM) 10K type strain sequencing project: providing services to taxonomists for standard genome sequencing and annotation.</title>
        <authorList>
            <consortium name="The Broad Institute Genomics Platform"/>
            <consortium name="The Broad Institute Genome Sequencing Center for Infectious Disease"/>
            <person name="Wu L."/>
            <person name="Ma J."/>
        </authorList>
    </citation>
    <scope>NUCLEOTIDE SEQUENCE [LARGE SCALE GENOMIC DNA]</scope>
    <source>
        <strain evidence="3">JCM 17939</strain>
    </source>
</reference>
<dbReference type="Pfam" id="PF08240">
    <property type="entry name" value="ADH_N"/>
    <property type="match status" value="1"/>
</dbReference>
<dbReference type="PANTHER" id="PTHR11695">
    <property type="entry name" value="ALCOHOL DEHYDROGENASE RELATED"/>
    <property type="match status" value="1"/>
</dbReference>
<evidence type="ECO:0000259" key="1">
    <source>
        <dbReference type="SMART" id="SM00829"/>
    </source>
</evidence>
<dbReference type="RefSeq" id="WP_345440201.1">
    <property type="nucleotide sequence ID" value="NZ_BAABHK010000019.1"/>
</dbReference>
<dbReference type="CDD" id="cd05289">
    <property type="entry name" value="MDR_like_2"/>
    <property type="match status" value="1"/>
</dbReference>
<dbReference type="SMART" id="SM00829">
    <property type="entry name" value="PKS_ER"/>
    <property type="match status" value="1"/>
</dbReference>
<dbReference type="Gene3D" id="3.40.50.720">
    <property type="entry name" value="NAD(P)-binding Rossmann-like Domain"/>
    <property type="match status" value="1"/>
</dbReference>
<dbReference type="Proteomes" id="UP001501442">
    <property type="component" value="Unassembled WGS sequence"/>
</dbReference>
<name>A0ABP8UQR6_9ACTN</name>
<sequence>MMRAVEYDRYGGPEELRVRTVPRLEPRAGEVLVRVHGTSVNPIDVKIRSGGMAMMSGRRFPKRTGLDFAGEVTALGPGVTDAAVGQRVWGFLGDVKGRIGAAAEYITVKTSALSLAPGGVDLVQAAALPSVGVTALRALRNVLRLAPGEDLLVVGASGGVGSAAIQLAVAMGAKVTAVAGATNHAFCRDLGAAGAFDYTDPKSIGGSFDVVLDCHGSDLGRYRRLLRRRGRMMTTASSGLGYAMLSTITPGPRVRLMMARSRRADLAALAEYVDQGSLRPTVESTYPLEEIDQAHKLAATGHARGKRVIRVLTGA</sequence>
<dbReference type="InterPro" id="IPR036291">
    <property type="entry name" value="NAD(P)-bd_dom_sf"/>
</dbReference>
<dbReference type="InterPro" id="IPR020843">
    <property type="entry name" value="ER"/>
</dbReference>
<feature type="domain" description="Enoyl reductase (ER)" evidence="1">
    <location>
        <begin position="11"/>
        <end position="309"/>
    </location>
</feature>
<proteinExistence type="predicted"/>
<gene>
    <name evidence="2" type="ORF">GCM10023196_090170</name>
</gene>
<dbReference type="InterPro" id="IPR050700">
    <property type="entry name" value="YIM1/Zinc_Alcohol_DH_Fams"/>
</dbReference>
<comment type="caution">
    <text evidence="2">The sequence shown here is derived from an EMBL/GenBank/DDBJ whole genome shotgun (WGS) entry which is preliminary data.</text>
</comment>
<evidence type="ECO:0000313" key="3">
    <source>
        <dbReference type="Proteomes" id="UP001501442"/>
    </source>
</evidence>
<dbReference type="SUPFAM" id="SSF51735">
    <property type="entry name" value="NAD(P)-binding Rossmann-fold domains"/>
    <property type="match status" value="1"/>
</dbReference>
<organism evidence="2 3">
    <name type="scientific">Actinoallomurus vinaceus</name>
    <dbReference type="NCBI Taxonomy" id="1080074"/>
    <lineage>
        <taxon>Bacteria</taxon>
        <taxon>Bacillati</taxon>
        <taxon>Actinomycetota</taxon>
        <taxon>Actinomycetes</taxon>
        <taxon>Streptosporangiales</taxon>
        <taxon>Thermomonosporaceae</taxon>
        <taxon>Actinoallomurus</taxon>
    </lineage>
</organism>
<dbReference type="InterPro" id="IPR011032">
    <property type="entry name" value="GroES-like_sf"/>
</dbReference>
<keyword evidence="3" id="KW-1185">Reference proteome</keyword>
<evidence type="ECO:0000313" key="2">
    <source>
        <dbReference type="EMBL" id="GAA4637226.1"/>
    </source>
</evidence>
<dbReference type="EMBL" id="BAABHK010000019">
    <property type="protein sequence ID" value="GAA4637226.1"/>
    <property type="molecule type" value="Genomic_DNA"/>
</dbReference>
<dbReference type="PANTHER" id="PTHR11695:SF294">
    <property type="entry name" value="RETICULON-4-INTERACTING PROTEIN 1, MITOCHONDRIAL"/>
    <property type="match status" value="1"/>
</dbReference>